<dbReference type="EMBL" id="JADBEJ010000005">
    <property type="protein sequence ID" value="MBE1577926.1"/>
    <property type="molecule type" value="Genomic_DNA"/>
</dbReference>
<reference evidence="2 3" key="1">
    <citation type="submission" date="2020-10" db="EMBL/GenBank/DDBJ databases">
        <title>Sequencing the genomes of 1000 actinobacteria strains.</title>
        <authorList>
            <person name="Klenk H.-P."/>
        </authorList>
    </citation>
    <scope>NUCLEOTIDE SEQUENCE [LARGE SCALE GENOMIC DNA]</scope>
    <source>
        <strain evidence="2 3">DSM 46661</strain>
    </source>
</reference>
<evidence type="ECO:0000313" key="2">
    <source>
        <dbReference type="EMBL" id="MBE1577926.1"/>
    </source>
</evidence>
<evidence type="ECO:0000256" key="1">
    <source>
        <dbReference type="SAM" id="Phobius"/>
    </source>
</evidence>
<sequence length="29" mass="3278">MKARPVFTVYLVFVVAVLGYCVLLGLLHR</sequence>
<name>A0ABR9LB97_9PSEU</name>
<keyword evidence="3" id="KW-1185">Reference proteome</keyword>
<protein>
    <submittedName>
        <fullName evidence="2">Uncharacterized protein</fullName>
    </submittedName>
</protein>
<feature type="transmembrane region" description="Helical" evidence="1">
    <location>
        <begin position="6"/>
        <end position="27"/>
    </location>
</feature>
<accession>A0ABR9LB97</accession>
<keyword evidence="1" id="KW-1133">Transmembrane helix</keyword>
<dbReference type="Proteomes" id="UP000656548">
    <property type="component" value="Unassembled WGS sequence"/>
</dbReference>
<keyword evidence="1" id="KW-0472">Membrane</keyword>
<gene>
    <name evidence="2" type="ORF">H4W30_004986</name>
</gene>
<comment type="caution">
    <text evidence="2">The sequence shown here is derived from an EMBL/GenBank/DDBJ whole genome shotgun (WGS) entry which is preliminary data.</text>
</comment>
<organism evidence="2 3">
    <name type="scientific">Amycolatopsis roodepoortensis</name>
    <dbReference type="NCBI Taxonomy" id="700274"/>
    <lineage>
        <taxon>Bacteria</taxon>
        <taxon>Bacillati</taxon>
        <taxon>Actinomycetota</taxon>
        <taxon>Actinomycetes</taxon>
        <taxon>Pseudonocardiales</taxon>
        <taxon>Pseudonocardiaceae</taxon>
        <taxon>Amycolatopsis</taxon>
    </lineage>
</organism>
<proteinExistence type="predicted"/>
<keyword evidence="1" id="KW-0812">Transmembrane</keyword>
<evidence type="ECO:0000313" key="3">
    <source>
        <dbReference type="Proteomes" id="UP000656548"/>
    </source>
</evidence>